<evidence type="ECO:0000313" key="2">
    <source>
        <dbReference type="Proteomes" id="UP000198284"/>
    </source>
</evidence>
<dbReference type="AlphaFoldDB" id="A0A239DS62"/>
<dbReference type="InterPro" id="IPR045932">
    <property type="entry name" value="DUF6352"/>
</dbReference>
<gene>
    <name evidence="1" type="ORF">SAMN06265795_102328</name>
</gene>
<keyword evidence="2" id="KW-1185">Reference proteome</keyword>
<name>A0A239DS62_9BURK</name>
<dbReference type="OrthoDB" id="8557298at2"/>
<dbReference type="EMBL" id="FZOT01000002">
    <property type="protein sequence ID" value="SNS34961.1"/>
    <property type="molecule type" value="Genomic_DNA"/>
</dbReference>
<dbReference type="Pfam" id="PF19879">
    <property type="entry name" value="DUF6352"/>
    <property type="match status" value="1"/>
</dbReference>
<organism evidence="1 2">
    <name type="scientific">Noviherbaspirillum humi</name>
    <dbReference type="NCBI Taxonomy" id="1688639"/>
    <lineage>
        <taxon>Bacteria</taxon>
        <taxon>Pseudomonadati</taxon>
        <taxon>Pseudomonadota</taxon>
        <taxon>Betaproteobacteria</taxon>
        <taxon>Burkholderiales</taxon>
        <taxon>Oxalobacteraceae</taxon>
        <taxon>Noviherbaspirillum</taxon>
    </lineage>
</organism>
<accession>A0A239DS62</accession>
<dbReference type="Proteomes" id="UP000198284">
    <property type="component" value="Unassembled WGS sequence"/>
</dbReference>
<reference evidence="1 2" key="1">
    <citation type="submission" date="2017-06" db="EMBL/GenBank/DDBJ databases">
        <authorList>
            <person name="Kim H.J."/>
            <person name="Triplett B.A."/>
        </authorList>
    </citation>
    <scope>NUCLEOTIDE SEQUENCE [LARGE SCALE GENOMIC DNA]</scope>
    <source>
        <strain evidence="1 2">U15</strain>
    </source>
</reference>
<dbReference type="RefSeq" id="WP_089398179.1">
    <property type="nucleotide sequence ID" value="NZ_FZOT01000002.1"/>
</dbReference>
<protein>
    <submittedName>
        <fullName evidence="1">Uncharacterized protein</fullName>
    </submittedName>
</protein>
<sequence>MPDFWSDSGYCHAQRRADGRLLLTDDLLRFWWQRPEVAPIAESGDAERSLHAALLTQPRRPVPASELAALGDPDAVENYEVMLAWRDRLLSAPTLEEAYLGIFQGGAVTTAPALIDQLARLIVHATLDGCDDPLQVRAAELFFRPQKVSLQDGAILLADAETVERHQTGGIYGDLGRLLAEARITPRRVELDLLEKDNAAAYWLRSEAHETAIAFNHGRDALAAFCRVLEKWVRHFTGLEVTVQSRASIEDSQWRWHIGLDAEATALLNDLYRGTALSQERARRILALFRMDFADGAALLPDMAGRPVYLGCAMNERQILRIKPQNLLLNLPLAQQD</sequence>
<proteinExistence type="predicted"/>
<evidence type="ECO:0000313" key="1">
    <source>
        <dbReference type="EMBL" id="SNS34961.1"/>
    </source>
</evidence>